<comment type="caution">
    <text evidence="1">The sequence shown here is derived from an EMBL/GenBank/DDBJ whole genome shotgun (WGS) entry which is preliminary data.</text>
</comment>
<sequence length="188" mass="20260">MEWGTLVATLGGAVIAIAGTVLADRLRTRQEADQGLGARRRELYTEFITAAGTAHTELRRLAQERAPGAEEVGAEEASRTALSAAGIYEVRERLYLDASARVAGAGQAMFEKLRALRAVVGAGAPLDSAAFHEAYHPYLEAVWSYRAVVREELEGRPLTPEDFGWGSWDGRERCGRCRQGAGRATVGG</sequence>
<dbReference type="EMBL" id="BAABJV010000004">
    <property type="protein sequence ID" value="GAA4773595.1"/>
    <property type="molecule type" value="Genomic_DNA"/>
</dbReference>
<organism evidence="1 2">
    <name type="scientific">Streptomyces sanyensis</name>
    <dbReference type="NCBI Taxonomy" id="568869"/>
    <lineage>
        <taxon>Bacteria</taxon>
        <taxon>Bacillati</taxon>
        <taxon>Actinomycetota</taxon>
        <taxon>Actinomycetes</taxon>
        <taxon>Kitasatosporales</taxon>
        <taxon>Streptomycetaceae</taxon>
        <taxon>Streptomyces</taxon>
    </lineage>
</organism>
<protein>
    <recommendedName>
        <fullName evidence="3">CchlQ</fullName>
    </recommendedName>
</protein>
<evidence type="ECO:0008006" key="3">
    <source>
        <dbReference type="Google" id="ProtNLM"/>
    </source>
</evidence>
<keyword evidence="2" id="KW-1185">Reference proteome</keyword>
<dbReference type="Proteomes" id="UP001501147">
    <property type="component" value="Unassembled WGS sequence"/>
</dbReference>
<evidence type="ECO:0000313" key="1">
    <source>
        <dbReference type="EMBL" id="GAA4773595.1"/>
    </source>
</evidence>
<evidence type="ECO:0000313" key="2">
    <source>
        <dbReference type="Proteomes" id="UP001501147"/>
    </source>
</evidence>
<gene>
    <name evidence="1" type="ORF">GCM10023329_21800</name>
</gene>
<proteinExistence type="predicted"/>
<reference evidence="2" key="1">
    <citation type="journal article" date="2019" name="Int. J. Syst. Evol. Microbiol.">
        <title>The Global Catalogue of Microorganisms (GCM) 10K type strain sequencing project: providing services to taxonomists for standard genome sequencing and annotation.</title>
        <authorList>
            <consortium name="The Broad Institute Genomics Platform"/>
            <consortium name="The Broad Institute Genome Sequencing Center for Infectious Disease"/>
            <person name="Wu L."/>
            <person name="Ma J."/>
        </authorList>
    </citation>
    <scope>NUCLEOTIDE SEQUENCE [LARGE SCALE GENOMIC DNA]</scope>
    <source>
        <strain evidence="2">JCM 18324</strain>
    </source>
</reference>
<dbReference type="RefSeq" id="WP_345612595.1">
    <property type="nucleotide sequence ID" value="NZ_BAABJV010000004.1"/>
</dbReference>
<accession>A0ABP9A407</accession>
<name>A0ABP9A407_9ACTN</name>